<evidence type="ECO:0000256" key="2">
    <source>
        <dbReference type="ARBA" id="ARBA00022448"/>
    </source>
</evidence>
<dbReference type="PANTHER" id="PTHR23502">
    <property type="entry name" value="MAJOR FACILITATOR SUPERFAMILY"/>
    <property type="match status" value="1"/>
</dbReference>
<dbReference type="PROSITE" id="PS50850">
    <property type="entry name" value="MFS"/>
    <property type="match status" value="1"/>
</dbReference>
<proteinExistence type="predicted"/>
<comment type="caution">
    <text evidence="8">The sequence shown here is derived from an EMBL/GenBank/DDBJ whole genome shotgun (WGS) entry which is preliminary data.</text>
</comment>
<evidence type="ECO:0000256" key="6">
    <source>
        <dbReference type="SAM" id="Phobius"/>
    </source>
</evidence>
<dbReference type="PANTHER" id="PTHR23502:SF31">
    <property type="entry name" value="POLYAMINE TRANSPORTER 1"/>
    <property type="match status" value="1"/>
</dbReference>
<name>A0A9W6T3Q7_AMBMO</name>
<dbReference type="InterPro" id="IPR020846">
    <property type="entry name" value="MFS_dom"/>
</dbReference>
<feature type="transmembrane region" description="Helical" evidence="6">
    <location>
        <begin position="236"/>
        <end position="258"/>
    </location>
</feature>
<evidence type="ECO:0000313" key="9">
    <source>
        <dbReference type="Proteomes" id="UP001165063"/>
    </source>
</evidence>
<feature type="transmembrane region" description="Helical" evidence="6">
    <location>
        <begin position="265"/>
        <end position="290"/>
    </location>
</feature>
<keyword evidence="3 6" id="KW-0812">Transmembrane</keyword>
<evidence type="ECO:0000256" key="5">
    <source>
        <dbReference type="ARBA" id="ARBA00023136"/>
    </source>
</evidence>
<feature type="transmembrane region" description="Helical" evidence="6">
    <location>
        <begin position="128"/>
        <end position="147"/>
    </location>
</feature>
<evidence type="ECO:0000256" key="1">
    <source>
        <dbReference type="ARBA" id="ARBA00004141"/>
    </source>
</evidence>
<feature type="domain" description="Major facilitator superfamily (MFS) profile" evidence="7">
    <location>
        <begin position="1"/>
        <end position="329"/>
    </location>
</feature>
<comment type="subcellular location">
    <subcellularLocation>
        <location evidence="1">Membrane</location>
        <topology evidence="1">Multi-pass membrane protein</topology>
    </subcellularLocation>
</comment>
<dbReference type="OrthoDB" id="9986881at2759"/>
<organism evidence="8 9">
    <name type="scientific">Ambrosiozyma monospora</name>
    <name type="common">Yeast</name>
    <name type="synonym">Endomycopsis monosporus</name>
    <dbReference type="NCBI Taxonomy" id="43982"/>
    <lineage>
        <taxon>Eukaryota</taxon>
        <taxon>Fungi</taxon>
        <taxon>Dikarya</taxon>
        <taxon>Ascomycota</taxon>
        <taxon>Saccharomycotina</taxon>
        <taxon>Pichiomycetes</taxon>
        <taxon>Pichiales</taxon>
        <taxon>Pichiaceae</taxon>
        <taxon>Ambrosiozyma</taxon>
    </lineage>
</organism>
<dbReference type="InterPro" id="IPR036259">
    <property type="entry name" value="MFS_trans_sf"/>
</dbReference>
<keyword evidence="5 6" id="KW-0472">Membrane</keyword>
<dbReference type="Pfam" id="PF07690">
    <property type="entry name" value="MFS_1"/>
    <property type="match status" value="1"/>
</dbReference>
<dbReference type="Gene3D" id="1.20.1250.20">
    <property type="entry name" value="MFS general substrate transporter like domains"/>
    <property type="match status" value="1"/>
</dbReference>
<sequence>MVCVPASIADMFDNGERGTVLVLFAMCIIVGPMTAPFVSAFIVANESLGWRWTSFMIGIISAPVIILILLFFYETHHPIILVEKAREIRRRTGIWGIQAPHDRFTFTIQEVIQKTLTRPLRMLFTEPILFLVSLYMSFIYGMVYLFLTAYPIVFQKGYKMKPGVAELPFIGIIIGELFGGVFSIFQERKYRQKLAKNGNRAIPEARLPMMIPGAVAFPIGILWFCWTGQYHDHIHWIVPTLSGLFTGFGILVIFIPAMNYIIDSYLIFAASAMAANTFLRSAFGGGFPLFAEFMFDDIHTNWSGMVMGLFGVVLILCPILFTIYGKRLRQTSKFAFDLNE</sequence>
<feature type="transmembrane region" description="Helical" evidence="6">
    <location>
        <begin position="167"/>
        <end position="185"/>
    </location>
</feature>
<evidence type="ECO:0000256" key="3">
    <source>
        <dbReference type="ARBA" id="ARBA00022692"/>
    </source>
</evidence>
<reference evidence="8" key="1">
    <citation type="submission" date="2023-04" db="EMBL/GenBank/DDBJ databases">
        <title>Ambrosiozyma monospora NBRC 1965.</title>
        <authorList>
            <person name="Ichikawa N."/>
            <person name="Sato H."/>
            <person name="Tonouchi N."/>
        </authorList>
    </citation>
    <scope>NUCLEOTIDE SEQUENCE</scope>
    <source>
        <strain evidence="8">NBRC 1965</strain>
    </source>
</reference>
<keyword evidence="2" id="KW-0813">Transport</keyword>
<dbReference type="AlphaFoldDB" id="A0A9W6T3Q7"/>
<dbReference type="GO" id="GO:0022857">
    <property type="term" value="F:transmembrane transporter activity"/>
    <property type="evidence" value="ECO:0007669"/>
    <property type="project" value="InterPro"/>
</dbReference>
<gene>
    <name evidence="8" type="ORF">Amon01_000937000</name>
</gene>
<dbReference type="InterPro" id="IPR011701">
    <property type="entry name" value="MFS"/>
</dbReference>
<evidence type="ECO:0000313" key="8">
    <source>
        <dbReference type="EMBL" id="GME73570.1"/>
    </source>
</evidence>
<keyword evidence="4 6" id="KW-1133">Transmembrane helix</keyword>
<keyword evidence="9" id="KW-1185">Reference proteome</keyword>
<evidence type="ECO:0000256" key="4">
    <source>
        <dbReference type="ARBA" id="ARBA00022989"/>
    </source>
</evidence>
<dbReference type="GO" id="GO:0005886">
    <property type="term" value="C:plasma membrane"/>
    <property type="evidence" value="ECO:0007669"/>
    <property type="project" value="TreeGrafter"/>
</dbReference>
<feature type="transmembrane region" description="Helical" evidence="6">
    <location>
        <begin position="205"/>
        <end position="224"/>
    </location>
</feature>
<feature type="transmembrane region" description="Helical" evidence="6">
    <location>
        <begin position="302"/>
        <end position="324"/>
    </location>
</feature>
<protein>
    <submittedName>
        <fullName evidence="8">Unnamed protein product</fullName>
    </submittedName>
</protein>
<feature type="transmembrane region" description="Helical" evidence="6">
    <location>
        <begin position="20"/>
        <end position="44"/>
    </location>
</feature>
<accession>A0A9W6T3Q7</accession>
<dbReference type="SUPFAM" id="SSF103473">
    <property type="entry name" value="MFS general substrate transporter"/>
    <property type="match status" value="1"/>
</dbReference>
<dbReference type="Proteomes" id="UP001165063">
    <property type="component" value="Unassembled WGS sequence"/>
</dbReference>
<feature type="transmembrane region" description="Helical" evidence="6">
    <location>
        <begin position="50"/>
        <end position="73"/>
    </location>
</feature>
<dbReference type="EMBL" id="BSXU01010963">
    <property type="protein sequence ID" value="GME73570.1"/>
    <property type="molecule type" value="Genomic_DNA"/>
</dbReference>
<evidence type="ECO:0000259" key="7">
    <source>
        <dbReference type="PROSITE" id="PS50850"/>
    </source>
</evidence>